<proteinExistence type="predicted"/>
<dbReference type="InterPro" id="IPR036890">
    <property type="entry name" value="HATPase_C_sf"/>
</dbReference>
<dbReference type="EMBL" id="FMIC01000002">
    <property type="protein sequence ID" value="SCL50392.1"/>
    <property type="molecule type" value="Genomic_DNA"/>
</dbReference>
<dbReference type="Gene3D" id="3.30.565.10">
    <property type="entry name" value="Histidine kinase-like ATPase, C-terminal domain"/>
    <property type="match status" value="1"/>
</dbReference>
<dbReference type="CDD" id="cd16917">
    <property type="entry name" value="HATPase_UhpB-NarQ-NarX-like"/>
    <property type="match status" value="1"/>
</dbReference>
<dbReference type="SUPFAM" id="SSF55874">
    <property type="entry name" value="ATPase domain of HSP90 chaperone/DNA topoisomerase II/histidine kinase"/>
    <property type="match status" value="1"/>
</dbReference>
<evidence type="ECO:0000256" key="2">
    <source>
        <dbReference type="ARBA" id="ARBA00022777"/>
    </source>
</evidence>
<evidence type="ECO:0000259" key="6">
    <source>
        <dbReference type="Pfam" id="PF07730"/>
    </source>
</evidence>
<gene>
    <name evidence="7" type="ORF">GA0070608_0687</name>
</gene>
<feature type="region of interest" description="Disordered" evidence="4">
    <location>
        <begin position="385"/>
        <end position="423"/>
    </location>
</feature>
<evidence type="ECO:0000256" key="1">
    <source>
        <dbReference type="ARBA" id="ARBA00022679"/>
    </source>
</evidence>
<dbReference type="Pfam" id="PF07730">
    <property type="entry name" value="HisKA_3"/>
    <property type="match status" value="1"/>
</dbReference>
<keyword evidence="3" id="KW-0902">Two-component regulatory system</keyword>
<evidence type="ECO:0000256" key="3">
    <source>
        <dbReference type="ARBA" id="ARBA00023012"/>
    </source>
</evidence>
<dbReference type="AlphaFoldDB" id="A0A1C6U8Q0"/>
<evidence type="ECO:0000313" key="8">
    <source>
        <dbReference type="Proteomes" id="UP000199343"/>
    </source>
</evidence>
<keyword evidence="5" id="KW-1133">Transmembrane helix</keyword>
<keyword evidence="5" id="KW-0812">Transmembrane</keyword>
<dbReference type="STRING" id="47871.GA0070608_0687"/>
<dbReference type="InterPro" id="IPR011712">
    <property type="entry name" value="Sig_transdc_His_kin_sub3_dim/P"/>
</dbReference>
<dbReference type="PANTHER" id="PTHR24421:SF63">
    <property type="entry name" value="SENSOR HISTIDINE KINASE DESK"/>
    <property type="match status" value="1"/>
</dbReference>
<evidence type="ECO:0000256" key="5">
    <source>
        <dbReference type="SAM" id="Phobius"/>
    </source>
</evidence>
<feature type="transmembrane region" description="Helical" evidence="5">
    <location>
        <begin position="82"/>
        <end position="106"/>
    </location>
</feature>
<dbReference type="GO" id="GO:0000155">
    <property type="term" value="F:phosphorelay sensor kinase activity"/>
    <property type="evidence" value="ECO:0007669"/>
    <property type="project" value="InterPro"/>
</dbReference>
<keyword evidence="2 7" id="KW-0418">Kinase</keyword>
<dbReference type="Gene3D" id="1.20.5.1930">
    <property type="match status" value="1"/>
</dbReference>
<feature type="transmembrane region" description="Helical" evidence="5">
    <location>
        <begin position="23"/>
        <end position="45"/>
    </location>
</feature>
<feature type="domain" description="Signal transduction histidine kinase subgroup 3 dimerisation and phosphoacceptor" evidence="6">
    <location>
        <begin position="192"/>
        <end position="256"/>
    </location>
</feature>
<dbReference type="Proteomes" id="UP000199343">
    <property type="component" value="Unassembled WGS sequence"/>
</dbReference>
<evidence type="ECO:0000313" key="7">
    <source>
        <dbReference type="EMBL" id="SCL50392.1"/>
    </source>
</evidence>
<keyword evidence="5" id="KW-0472">Membrane</keyword>
<keyword evidence="1" id="KW-0808">Transferase</keyword>
<sequence length="423" mass="45791">MNLSLTPGRSSSRETAPLPAPRLAMGVVTAVFASISLIGFLHVMLLPVNPVAIALSFACIAALMAMQLLWYGRDNGRLRTPLGYGVLATQVALVYLPILAFGQAWVGMPGFLAGSVLLVLRAVTAWVTFSLIVASMAVAQWIFTRAPIDMLYTSISTVTTGLVVYGLSRLTALVVEVQESRAEIARMAVLRERLRFARDLHDLLGYSLSAISLKIELVHRLMEKSPQEASDQLLEILEISRVALSDARTVASGYRELSLEEECRSAVSVLSAADIQVRLDSDHLDLPVQVSTVLATVLREGVTNILRHSKAKHCDITIRQTHDDAWIEIVNDDLAVGPPRDPGSGRNGLRNLSVRAQEIGGSLTVDHQPDLFRLRAKVPLRLERHQASRSQPAGLPGDPDGVDAVPRGKLVDDGGQIVADGTD</sequence>
<dbReference type="GO" id="GO:0046983">
    <property type="term" value="F:protein dimerization activity"/>
    <property type="evidence" value="ECO:0007669"/>
    <property type="project" value="InterPro"/>
</dbReference>
<name>A0A1C6U8Q0_9ACTN</name>
<protein>
    <submittedName>
        <fullName evidence="7">Signal transduction histidine kinase</fullName>
    </submittedName>
</protein>
<accession>A0A1C6U8Q0</accession>
<reference evidence="7 8" key="1">
    <citation type="submission" date="2016-06" db="EMBL/GenBank/DDBJ databases">
        <authorList>
            <person name="Kjaerup R.B."/>
            <person name="Dalgaard T.S."/>
            <person name="Juul-Madsen H.R."/>
        </authorList>
    </citation>
    <scope>NUCLEOTIDE SEQUENCE [LARGE SCALE GENOMIC DNA]</scope>
    <source>
        <strain evidence="7 8">DSM 43363</strain>
    </source>
</reference>
<dbReference type="InterPro" id="IPR050482">
    <property type="entry name" value="Sensor_HK_TwoCompSys"/>
</dbReference>
<feature type="transmembrane region" description="Helical" evidence="5">
    <location>
        <begin position="51"/>
        <end position="70"/>
    </location>
</feature>
<evidence type="ECO:0000256" key="4">
    <source>
        <dbReference type="SAM" id="MobiDB-lite"/>
    </source>
</evidence>
<dbReference type="GO" id="GO:0016020">
    <property type="term" value="C:membrane"/>
    <property type="evidence" value="ECO:0007669"/>
    <property type="project" value="InterPro"/>
</dbReference>
<feature type="transmembrane region" description="Helical" evidence="5">
    <location>
        <begin position="118"/>
        <end position="143"/>
    </location>
</feature>
<feature type="transmembrane region" description="Helical" evidence="5">
    <location>
        <begin position="150"/>
        <end position="168"/>
    </location>
</feature>
<dbReference type="PANTHER" id="PTHR24421">
    <property type="entry name" value="NITRATE/NITRITE SENSOR PROTEIN NARX-RELATED"/>
    <property type="match status" value="1"/>
</dbReference>
<organism evidence="7 8">
    <name type="scientific">Micromonospora peucetia</name>
    <dbReference type="NCBI Taxonomy" id="47871"/>
    <lineage>
        <taxon>Bacteria</taxon>
        <taxon>Bacillati</taxon>
        <taxon>Actinomycetota</taxon>
        <taxon>Actinomycetes</taxon>
        <taxon>Micromonosporales</taxon>
        <taxon>Micromonosporaceae</taxon>
        <taxon>Micromonospora</taxon>
    </lineage>
</organism>